<keyword evidence="2" id="KW-0472">Membrane</keyword>
<reference evidence="3 4" key="1">
    <citation type="journal article" date="2024" name="Science">
        <title>Giant polyketide synthase enzymes in the biosynthesis of giant marine polyether toxins.</title>
        <authorList>
            <person name="Fallon T.R."/>
            <person name="Shende V.V."/>
            <person name="Wierzbicki I.H."/>
            <person name="Pendleton A.L."/>
            <person name="Watervoot N.F."/>
            <person name="Auber R.P."/>
            <person name="Gonzalez D.J."/>
            <person name="Wisecaver J.H."/>
            <person name="Moore B.S."/>
        </authorList>
    </citation>
    <scope>NUCLEOTIDE SEQUENCE [LARGE SCALE GENOMIC DNA]</scope>
    <source>
        <strain evidence="3 4">12B1</strain>
    </source>
</reference>
<protein>
    <recommendedName>
        <fullName evidence="5">Solute carrier family 40 protein</fullName>
    </recommendedName>
</protein>
<evidence type="ECO:0000256" key="1">
    <source>
        <dbReference type="SAM" id="MobiDB-lite"/>
    </source>
</evidence>
<dbReference type="AlphaFoldDB" id="A0AB34IX95"/>
<keyword evidence="2" id="KW-0812">Transmembrane</keyword>
<feature type="compositionally biased region" description="Basic and acidic residues" evidence="1">
    <location>
        <begin position="237"/>
        <end position="248"/>
    </location>
</feature>
<feature type="region of interest" description="Disordered" evidence="1">
    <location>
        <begin position="356"/>
        <end position="387"/>
    </location>
</feature>
<gene>
    <name evidence="3" type="ORF">AB1Y20_004836</name>
</gene>
<feature type="transmembrane region" description="Helical" evidence="2">
    <location>
        <begin position="154"/>
        <end position="177"/>
    </location>
</feature>
<comment type="caution">
    <text evidence="3">The sequence shown here is derived from an EMBL/GenBank/DDBJ whole genome shotgun (WGS) entry which is preliminary data.</text>
</comment>
<organism evidence="3 4">
    <name type="scientific">Prymnesium parvum</name>
    <name type="common">Toxic golden alga</name>
    <dbReference type="NCBI Taxonomy" id="97485"/>
    <lineage>
        <taxon>Eukaryota</taxon>
        <taxon>Haptista</taxon>
        <taxon>Haptophyta</taxon>
        <taxon>Prymnesiophyceae</taxon>
        <taxon>Prymnesiales</taxon>
        <taxon>Prymnesiaceae</taxon>
        <taxon>Prymnesium</taxon>
    </lineage>
</organism>
<feature type="transmembrane region" description="Helical" evidence="2">
    <location>
        <begin position="60"/>
        <end position="78"/>
    </location>
</feature>
<name>A0AB34IX95_PRYPA</name>
<keyword evidence="2" id="KW-1133">Transmembrane helix</keyword>
<keyword evidence="4" id="KW-1185">Reference proteome</keyword>
<feature type="transmembrane region" description="Helical" evidence="2">
    <location>
        <begin position="98"/>
        <end position="123"/>
    </location>
</feature>
<evidence type="ECO:0000313" key="4">
    <source>
        <dbReference type="Proteomes" id="UP001515480"/>
    </source>
</evidence>
<accession>A0AB34IX95</accession>
<evidence type="ECO:0000313" key="3">
    <source>
        <dbReference type="EMBL" id="KAL1508741.1"/>
    </source>
</evidence>
<evidence type="ECO:0000256" key="2">
    <source>
        <dbReference type="SAM" id="Phobius"/>
    </source>
</evidence>
<dbReference type="EMBL" id="JBGBPQ010000016">
    <property type="protein sequence ID" value="KAL1508741.1"/>
    <property type="molecule type" value="Genomic_DNA"/>
</dbReference>
<evidence type="ECO:0008006" key="5">
    <source>
        <dbReference type="Google" id="ProtNLM"/>
    </source>
</evidence>
<dbReference type="Proteomes" id="UP001515480">
    <property type="component" value="Unassembled WGS sequence"/>
</dbReference>
<feature type="compositionally biased region" description="Low complexity" evidence="1">
    <location>
        <begin position="366"/>
        <end position="379"/>
    </location>
</feature>
<sequence>MLYADKQALERDLAQQMANLQVKELQYLHTNFQNMAITCALLVGFGFTGLGLFKSTDLDVNLAVLFCLGTTLGFDYTHEPQPTGSECVRLMVAEVVGMGWAGSCALGLTWNLVALFICTITSITGPGMALRGPEGSLNAAIAHMEQQNKRALRFFGRGLVAFTSSVVFFGFQAFVALAFVKGAIIATVGICTIYSLQLYGSDIGSKFHLMQITKGEFTTSRPPSGRDEEDGGSSALEDQRTRENDDSAPRSPLHRPPKSRRWCCRQAPWLPSGMNKYTALWRLDKLVVVPYHEQLQARGIHEDTDAINKLAELGTQIQRKDLIRRAQGSSVRPIDNTQTQNDHLLQGVTRLMQSMSWSTREQEGTSASAPSSSAMPQQPTVVPSSSGPFPWLRFLNSRGQLDNQTELTVHDQNTRQLRQAPVSNSADEALSRIMHV</sequence>
<feature type="region of interest" description="Disordered" evidence="1">
    <location>
        <begin position="216"/>
        <end position="259"/>
    </location>
</feature>
<proteinExistence type="predicted"/>
<feature type="transmembrane region" description="Helical" evidence="2">
    <location>
        <begin position="35"/>
        <end position="53"/>
    </location>
</feature>